<keyword evidence="2 3" id="KW-0175">Coiled coil</keyword>
<dbReference type="InterPro" id="IPR000195">
    <property type="entry name" value="Rab-GAP-TBC_dom"/>
</dbReference>
<dbReference type="EMBL" id="ML211279">
    <property type="protein sequence ID" value="TFK85021.1"/>
    <property type="molecule type" value="Genomic_DNA"/>
</dbReference>
<feature type="compositionally biased region" description="Acidic residues" evidence="4">
    <location>
        <begin position="99"/>
        <end position="108"/>
    </location>
</feature>
<dbReference type="FunFam" id="1.10.10.750:FF:000003">
    <property type="entry name" value="GTPase activating protein (Evi5)"/>
    <property type="match status" value="1"/>
</dbReference>
<feature type="domain" description="Rab-GAP TBC" evidence="5">
    <location>
        <begin position="412"/>
        <end position="597"/>
    </location>
</feature>
<feature type="compositionally biased region" description="Polar residues" evidence="4">
    <location>
        <begin position="335"/>
        <end position="345"/>
    </location>
</feature>
<keyword evidence="7" id="KW-1185">Reference proteome</keyword>
<dbReference type="GO" id="GO:0031267">
    <property type="term" value="F:small GTPase binding"/>
    <property type="evidence" value="ECO:0007669"/>
    <property type="project" value="TreeGrafter"/>
</dbReference>
<dbReference type="InterPro" id="IPR035969">
    <property type="entry name" value="Rab-GAP_TBC_sf"/>
</dbReference>
<name>A0A5C3P6C3_9APHY</name>
<evidence type="ECO:0000256" key="1">
    <source>
        <dbReference type="ARBA" id="ARBA00022468"/>
    </source>
</evidence>
<dbReference type="Gene3D" id="1.10.10.750">
    <property type="entry name" value="Ypt/Rab-GAP domain of gyp1p, domain 1"/>
    <property type="match status" value="1"/>
</dbReference>
<dbReference type="Pfam" id="PF23436">
    <property type="entry name" value="RabGap-TBC_2"/>
    <property type="match status" value="1"/>
</dbReference>
<dbReference type="SUPFAM" id="SSF47923">
    <property type="entry name" value="Ypt/Rab-GAP domain of gyp1p"/>
    <property type="match status" value="2"/>
</dbReference>
<sequence length="777" mass="86068">MSDGEQVGDASKVLTPITTTSTTGSADKEHSPTSPELPTAVATKPPTRFSAFSKDSDERSPALTSIAESRTEDETVTAESADAASHNSPAEERAVSVEKEEDTEDDAEAFTTPEVKAESLPSPELADIPLSPADPPSVPPSADSPTTVRETLTFTDVTLSSTDGQKAISETSTTSRQPDQPVTTPPVASSHSTDPLQSASDSADSLDTAREASTVAGSEDKSRASPTSPKPHPTVTTPRPLTMTTNAPVAAGLDSLLSPTETEAKFSIRQSVAASDTTEDETRFSTVLLSSARQSLAVSPSAAPGHSSHLHTVDEGTGSEESTLVDDWKKHKKTASNSTILSGNNVPFLKDEVRPRPSSLQGAQQIKEEFYQRLDEEAESAVDWDFWGQVMNDYQGFASEHPEQLAKAIERGIPKSLRGMVWQLMSASKDPELENTYLRLLKETSPHEKAILRDLGRTFPHHAFFTDGHGIGQENLFNVLKAYSLYDPQVGYCQGLPFIVAILLLNMPDEEAFCLFVRLMHSYDIRGHFLPEMPKLQLRLVQFERLLEEVLPVLHLHFVRQGIKASMYCSQWFLTMFSYRFPMDIVFRIYDNCLASGIEAMFAFSMALLSKNETTLLSMKFDQLLGFLNQRIFEVYQVGPVDPSQPQAEIRYRVDEFIQDAFALRITPFMLDNYAHEYEELIRARDAHKTEMESLKNQNQRLSAQVRKLEDSLAQLNTEHCQVLNELVMSRLRHEELEGELVRYKLLYAEAMHQSEDALSSHRISLVSKRGSSSTNG</sequence>
<evidence type="ECO:0000259" key="5">
    <source>
        <dbReference type="PROSITE" id="PS50086"/>
    </source>
</evidence>
<dbReference type="PANTHER" id="PTHR47219:SF9">
    <property type="entry name" value="GTPASE ACTIVATING PROTEIN AND CENTROSOME-ASSOCIATED, ISOFORM B"/>
    <property type="match status" value="1"/>
</dbReference>
<dbReference type="PANTHER" id="PTHR47219">
    <property type="entry name" value="RAB GTPASE-ACTIVATING PROTEIN 1-LIKE"/>
    <property type="match status" value="1"/>
</dbReference>
<dbReference type="FunFam" id="1.10.8.270:FF:000001">
    <property type="entry name" value="TBC1 domain family member 1"/>
    <property type="match status" value="1"/>
</dbReference>
<evidence type="ECO:0000256" key="3">
    <source>
        <dbReference type="SAM" id="Coils"/>
    </source>
</evidence>
<dbReference type="PROSITE" id="PS50086">
    <property type="entry name" value="TBC_RABGAP"/>
    <property type="match status" value="1"/>
</dbReference>
<feature type="compositionally biased region" description="Basic and acidic residues" evidence="4">
    <location>
        <begin position="89"/>
        <end position="98"/>
    </location>
</feature>
<accession>A0A5C3P6C3</accession>
<dbReference type="STRING" id="1314778.A0A5C3P6C3"/>
<dbReference type="AlphaFoldDB" id="A0A5C3P6C3"/>
<keyword evidence="1" id="KW-0343">GTPase activation</keyword>
<feature type="compositionally biased region" description="Low complexity" evidence="4">
    <location>
        <begin position="233"/>
        <end position="245"/>
    </location>
</feature>
<feature type="region of interest" description="Disordered" evidence="4">
    <location>
        <begin position="1"/>
        <end position="251"/>
    </location>
</feature>
<dbReference type="Gene3D" id="1.10.472.80">
    <property type="entry name" value="Ypt/Rab-GAP domain of gyp1p, domain 3"/>
    <property type="match status" value="1"/>
</dbReference>
<dbReference type="SMART" id="SM00164">
    <property type="entry name" value="TBC"/>
    <property type="match status" value="1"/>
</dbReference>
<organism evidence="6 7">
    <name type="scientific">Polyporus arcularius HHB13444</name>
    <dbReference type="NCBI Taxonomy" id="1314778"/>
    <lineage>
        <taxon>Eukaryota</taxon>
        <taxon>Fungi</taxon>
        <taxon>Dikarya</taxon>
        <taxon>Basidiomycota</taxon>
        <taxon>Agaricomycotina</taxon>
        <taxon>Agaricomycetes</taxon>
        <taxon>Polyporales</taxon>
        <taxon>Polyporaceae</taxon>
        <taxon>Polyporus</taxon>
    </lineage>
</organism>
<evidence type="ECO:0000313" key="6">
    <source>
        <dbReference type="EMBL" id="TFK85021.1"/>
    </source>
</evidence>
<dbReference type="GO" id="GO:0005096">
    <property type="term" value="F:GTPase activator activity"/>
    <property type="evidence" value="ECO:0007669"/>
    <property type="project" value="UniProtKB-KW"/>
</dbReference>
<protein>
    <submittedName>
        <fullName evidence="6">RabGAP/TBC</fullName>
    </submittedName>
</protein>
<evidence type="ECO:0000313" key="7">
    <source>
        <dbReference type="Proteomes" id="UP000308197"/>
    </source>
</evidence>
<dbReference type="InParanoid" id="A0A5C3P6C3"/>
<reference evidence="6 7" key="1">
    <citation type="journal article" date="2019" name="Nat. Ecol. Evol.">
        <title>Megaphylogeny resolves global patterns of mushroom evolution.</title>
        <authorList>
            <person name="Varga T."/>
            <person name="Krizsan K."/>
            <person name="Foldi C."/>
            <person name="Dima B."/>
            <person name="Sanchez-Garcia M."/>
            <person name="Sanchez-Ramirez S."/>
            <person name="Szollosi G.J."/>
            <person name="Szarkandi J.G."/>
            <person name="Papp V."/>
            <person name="Albert L."/>
            <person name="Andreopoulos W."/>
            <person name="Angelini C."/>
            <person name="Antonin V."/>
            <person name="Barry K.W."/>
            <person name="Bougher N.L."/>
            <person name="Buchanan P."/>
            <person name="Buyck B."/>
            <person name="Bense V."/>
            <person name="Catcheside P."/>
            <person name="Chovatia M."/>
            <person name="Cooper J."/>
            <person name="Damon W."/>
            <person name="Desjardin D."/>
            <person name="Finy P."/>
            <person name="Geml J."/>
            <person name="Haridas S."/>
            <person name="Hughes K."/>
            <person name="Justo A."/>
            <person name="Karasinski D."/>
            <person name="Kautmanova I."/>
            <person name="Kiss B."/>
            <person name="Kocsube S."/>
            <person name="Kotiranta H."/>
            <person name="LaButti K.M."/>
            <person name="Lechner B.E."/>
            <person name="Liimatainen K."/>
            <person name="Lipzen A."/>
            <person name="Lukacs Z."/>
            <person name="Mihaltcheva S."/>
            <person name="Morgado L.N."/>
            <person name="Niskanen T."/>
            <person name="Noordeloos M.E."/>
            <person name="Ohm R.A."/>
            <person name="Ortiz-Santana B."/>
            <person name="Ovrebo C."/>
            <person name="Racz N."/>
            <person name="Riley R."/>
            <person name="Savchenko A."/>
            <person name="Shiryaev A."/>
            <person name="Soop K."/>
            <person name="Spirin V."/>
            <person name="Szebenyi C."/>
            <person name="Tomsovsky M."/>
            <person name="Tulloss R.E."/>
            <person name="Uehling J."/>
            <person name="Grigoriev I.V."/>
            <person name="Vagvolgyi C."/>
            <person name="Papp T."/>
            <person name="Martin F.M."/>
            <person name="Miettinen O."/>
            <person name="Hibbett D.S."/>
            <person name="Nagy L.G."/>
        </authorList>
    </citation>
    <scope>NUCLEOTIDE SEQUENCE [LARGE SCALE GENOMIC DNA]</scope>
    <source>
        <strain evidence="6 7">HHB13444</strain>
    </source>
</reference>
<gene>
    <name evidence="6" type="ORF">K466DRAFT_526508</name>
</gene>
<dbReference type="InterPro" id="IPR050302">
    <property type="entry name" value="Rab_GAP_TBC_domain"/>
</dbReference>
<dbReference type="Proteomes" id="UP000308197">
    <property type="component" value="Unassembled WGS sequence"/>
</dbReference>
<dbReference type="FunCoup" id="A0A5C3P6C3">
    <property type="interactions" value="32"/>
</dbReference>
<feature type="coiled-coil region" evidence="3">
    <location>
        <begin position="671"/>
        <end position="754"/>
    </location>
</feature>
<feature type="compositionally biased region" description="Polar residues" evidence="4">
    <location>
        <begin position="149"/>
        <end position="197"/>
    </location>
</feature>
<evidence type="ECO:0000256" key="4">
    <source>
        <dbReference type="SAM" id="MobiDB-lite"/>
    </source>
</evidence>
<evidence type="ECO:0000256" key="2">
    <source>
        <dbReference type="ARBA" id="ARBA00023054"/>
    </source>
</evidence>
<dbReference type="Gene3D" id="1.10.8.270">
    <property type="entry name" value="putative rabgap domain of human tbc1 domain family member 14 like domains"/>
    <property type="match status" value="1"/>
</dbReference>
<feature type="region of interest" description="Disordered" evidence="4">
    <location>
        <begin position="298"/>
        <end position="362"/>
    </location>
</feature>
<proteinExistence type="predicted"/>